<dbReference type="GO" id="GO:0044718">
    <property type="term" value="P:siderophore transmembrane transport"/>
    <property type="evidence" value="ECO:0007669"/>
    <property type="project" value="TreeGrafter"/>
</dbReference>
<evidence type="ECO:0000256" key="8">
    <source>
        <dbReference type="ARBA" id="ARBA00023136"/>
    </source>
</evidence>
<dbReference type="Pfam" id="PF07715">
    <property type="entry name" value="Plug"/>
    <property type="match status" value="1"/>
</dbReference>
<gene>
    <name evidence="16" type="ORF">DEH80_09170</name>
</gene>
<comment type="subcellular location">
    <subcellularLocation>
        <location evidence="1">Cell outer membrane</location>
        <topology evidence="1">Multi-pass membrane protein</topology>
    </subcellularLocation>
</comment>
<evidence type="ECO:0000256" key="13">
    <source>
        <dbReference type="SAM" id="SignalP"/>
    </source>
</evidence>
<keyword evidence="7 11" id="KW-0798">TonB box</keyword>
<protein>
    <recommendedName>
        <fullName evidence="18">TonB-dependent receptor</fullName>
    </recommendedName>
</protein>
<dbReference type="OrthoDB" id="9815954at2"/>
<dbReference type="Gene3D" id="2.170.130.10">
    <property type="entry name" value="TonB-dependent receptor, plug domain"/>
    <property type="match status" value="1"/>
</dbReference>
<sequence>MSQNLYSLTGPITLARHGLRAMALAAGVLCAAVSAAQSPGDSQTLPPVEVSGQASEIETLGHVERINTARARARALELTDLLDQQAGLQVRRSGGFGSFATVSARGASAQQTTLTLNGLPLAPTISGDFNLGALSLKQIDHIDLYAGYAPIEFAAAGPGGVIDLRTDPEGWMPSGYASTGSASTWQAGARTSLEHGLARHGFSLGVAASDNDYSIRNPNRAFDPSDPDRRREEPRRNADVRRVHGLYVGRWGADDGPRMDSLIQLQDQDQGIPDARNSTLARTRLGSQQANLQTRIRWSEPGVWPLGLTTRGFWQASRLRYDDRQDQVGISAQLTDTRQHHYGADLLARTELTPALHWSGLARLSRETYRATDLLRNRQDSGARQHAQLATELHWERDSALSSSATLRHQIVEDRFAAQRHQRDTATTWQLAAQWSPTSPWQLHVNGGRSIRPPTFFERFGDRGLFIGNSTLRPESGRNLNLGLGWVHLPWRASIEAYASLLDDAIVTQFDVLSGIGRAENADSARVWGAEARLTGTWGLGPAGRLNLVLRAAAQDTENTSAGVLNGKQLPGRFRQKGFSSLTWLLPRDYELFYEVLLERGRFYDSLNSRPAPDVQVHDLGLRKVLPLGRYRLDLGGEIRNLTDQHTQDFSAQPQPGRQFFVSLEWVLAPTPHHGMDS</sequence>
<dbReference type="Gene3D" id="2.40.170.20">
    <property type="entry name" value="TonB-dependent receptor, beta-barrel domain"/>
    <property type="match status" value="1"/>
</dbReference>
<keyword evidence="6 13" id="KW-0732">Signal</keyword>
<dbReference type="RefSeq" id="WP_109720196.1">
    <property type="nucleotide sequence ID" value="NZ_QEQK01000007.1"/>
</dbReference>
<dbReference type="InterPro" id="IPR036942">
    <property type="entry name" value="Beta-barrel_TonB_sf"/>
</dbReference>
<keyword evidence="17" id="KW-1185">Reference proteome</keyword>
<accession>A0A363UKN4</accession>
<evidence type="ECO:0000256" key="4">
    <source>
        <dbReference type="ARBA" id="ARBA00022452"/>
    </source>
</evidence>
<keyword evidence="4" id="KW-1134">Transmembrane beta strand</keyword>
<evidence type="ECO:0000256" key="6">
    <source>
        <dbReference type="ARBA" id="ARBA00022729"/>
    </source>
</evidence>
<evidence type="ECO:0000256" key="10">
    <source>
        <dbReference type="ARBA" id="ARBA00023237"/>
    </source>
</evidence>
<evidence type="ECO:0000259" key="14">
    <source>
        <dbReference type="Pfam" id="PF00593"/>
    </source>
</evidence>
<evidence type="ECO:0000256" key="2">
    <source>
        <dbReference type="ARBA" id="ARBA00008143"/>
    </source>
</evidence>
<proteinExistence type="inferred from homology"/>
<evidence type="ECO:0000259" key="15">
    <source>
        <dbReference type="Pfam" id="PF07715"/>
    </source>
</evidence>
<feature type="domain" description="TonB-dependent receptor plug" evidence="15">
    <location>
        <begin position="61"/>
        <end position="161"/>
    </location>
</feature>
<name>A0A363UKN4_9GAMM</name>
<evidence type="ECO:0000256" key="11">
    <source>
        <dbReference type="RuleBase" id="RU003357"/>
    </source>
</evidence>
<keyword evidence="5" id="KW-0812">Transmembrane</keyword>
<dbReference type="PANTHER" id="PTHR30069">
    <property type="entry name" value="TONB-DEPENDENT OUTER MEMBRANE RECEPTOR"/>
    <property type="match status" value="1"/>
</dbReference>
<dbReference type="AlphaFoldDB" id="A0A363UKN4"/>
<dbReference type="Proteomes" id="UP000251800">
    <property type="component" value="Unassembled WGS sequence"/>
</dbReference>
<dbReference type="InterPro" id="IPR037066">
    <property type="entry name" value="Plug_dom_sf"/>
</dbReference>
<organism evidence="16 17">
    <name type="scientific">Abyssibacter profundi</name>
    <dbReference type="NCBI Taxonomy" id="2182787"/>
    <lineage>
        <taxon>Bacteria</taxon>
        <taxon>Pseudomonadati</taxon>
        <taxon>Pseudomonadota</taxon>
        <taxon>Gammaproteobacteria</taxon>
        <taxon>Chromatiales</taxon>
        <taxon>Oceanococcaceae</taxon>
        <taxon>Abyssibacter</taxon>
    </lineage>
</organism>
<dbReference type="GO" id="GO:0015344">
    <property type="term" value="F:siderophore uptake transmembrane transporter activity"/>
    <property type="evidence" value="ECO:0007669"/>
    <property type="project" value="TreeGrafter"/>
</dbReference>
<evidence type="ECO:0000256" key="3">
    <source>
        <dbReference type="ARBA" id="ARBA00022448"/>
    </source>
</evidence>
<dbReference type="Pfam" id="PF00593">
    <property type="entry name" value="TonB_dep_Rec_b-barrel"/>
    <property type="match status" value="1"/>
</dbReference>
<evidence type="ECO:0000256" key="9">
    <source>
        <dbReference type="ARBA" id="ARBA00023170"/>
    </source>
</evidence>
<feature type="chain" id="PRO_5016858065" description="TonB-dependent receptor" evidence="13">
    <location>
        <begin position="32"/>
        <end position="678"/>
    </location>
</feature>
<evidence type="ECO:0000256" key="12">
    <source>
        <dbReference type="SAM" id="MobiDB-lite"/>
    </source>
</evidence>
<feature type="region of interest" description="Disordered" evidence="12">
    <location>
        <begin position="213"/>
        <end position="237"/>
    </location>
</feature>
<dbReference type="GO" id="GO:0009279">
    <property type="term" value="C:cell outer membrane"/>
    <property type="evidence" value="ECO:0007669"/>
    <property type="project" value="UniProtKB-SubCell"/>
</dbReference>
<feature type="signal peptide" evidence="13">
    <location>
        <begin position="1"/>
        <end position="31"/>
    </location>
</feature>
<feature type="domain" description="TonB-dependent receptor-like beta-barrel" evidence="14">
    <location>
        <begin position="272"/>
        <end position="642"/>
    </location>
</feature>
<dbReference type="InterPro" id="IPR000531">
    <property type="entry name" value="Beta-barrel_TonB"/>
</dbReference>
<dbReference type="InterPro" id="IPR039426">
    <property type="entry name" value="TonB-dep_rcpt-like"/>
</dbReference>
<comment type="similarity">
    <text evidence="2">Belongs to the TonB-dependent receptor family. Hemoglobin/haptoglobin binding protein subfamily.</text>
</comment>
<keyword evidence="9" id="KW-0675">Receptor</keyword>
<evidence type="ECO:0000256" key="1">
    <source>
        <dbReference type="ARBA" id="ARBA00004571"/>
    </source>
</evidence>
<evidence type="ECO:0000256" key="7">
    <source>
        <dbReference type="ARBA" id="ARBA00023077"/>
    </source>
</evidence>
<reference evidence="16 17" key="1">
    <citation type="submission" date="2018-05" db="EMBL/GenBank/DDBJ databases">
        <title>Abyssibacter profundi OUC007T gen. nov., sp. nov, a marine bacterium isolated from seawater of the Mariana Trench.</title>
        <authorList>
            <person name="Zhou S."/>
        </authorList>
    </citation>
    <scope>NUCLEOTIDE SEQUENCE [LARGE SCALE GENOMIC DNA]</scope>
    <source>
        <strain evidence="16 17">OUC007</strain>
    </source>
</reference>
<keyword evidence="10" id="KW-0998">Cell outer membrane</keyword>
<dbReference type="EMBL" id="QEQK01000007">
    <property type="protein sequence ID" value="PWN55981.1"/>
    <property type="molecule type" value="Genomic_DNA"/>
</dbReference>
<evidence type="ECO:0000313" key="16">
    <source>
        <dbReference type="EMBL" id="PWN55981.1"/>
    </source>
</evidence>
<evidence type="ECO:0000313" key="17">
    <source>
        <dbReference type="Proteomes" id="UP000251800"/>
    </source>
</evidence>
<evidence type="ECO:0008006" key="18">
    <source>
        <dbReference type="Google" id="ProtNLM"/>
    </source>
</evidence>
<dbReference type="InterPro" id="IPR012910">
    <property type="entry name" value="Plug_dom"/>
</dbReference>
<keyword evidence="3" id="KW-0813">Transport</keyword>
<feature type="compositionally biased region" description="Basic and acidic residues" evidence="12">
    <location>
        <begin position="226"/>
        <end position="237"/>
    </location>
</feature>
<keyword evidence="8 11" id="KW-0472">Membrane</keyword>
<dbReference type="PANTHER" id="PTHR30069:SF29">
    <property type="entry name" value="HEMOGLOBIN AND HEMOGLOBIN-HAPTOGLOBIN-BINDING PROTEIN 1-RELATED"/>
    <property type="match status" value="1"/>
</dbReference>
<dbReference type="SUPFAM" id="SSF56935">
    <property type="entry name" value="Porins"/>
    <property type="match status" value="1"/>
</dbReference>
<evidence type="ECO:0000256" key="5">
    <source>
        <dbReference type="ARBA" id="ARBA00022692"/>
    </source>
</evidence>
<comment type="caution">
    <text evidence="16">The sequence shown here is derived from an EMBL/GenBank/DDBJ whole genome shotgun (WGS) entry which is preliminary data.</text>
</comment>